<name>A0A7W7KRY6_PSENT</name>
<dbReference type="RefSeq" id="WP_184597640.1">
    <property type="nucleotide sequence ID" value="NZ_JACHLI010000047.1"/>
</dbReference>
<evidence type="ECO:0000259" key="1">
    <source>
        <dbReference type="Pfam" id="PF01850"/>
    </source>
</evidence>
<dbReference type="Pfam" id="PF01850">
    <property type="entry name" value="PIN"/>
    <property type="match status" value="1"/>
</dbReference>
<reference evidence="2 3" key="1">
    <citation type="submission" date="2020-08" db="EMBL/GenBank/DDBJ databases">
        <title>Functional genomics of gut bacteria from endangered species of beetles.</title>
        <authorList>
            <person name="Carlos-Shanley C."/>
        </authorList>
    </citation>
    <scope>NUCLEOTIDE SEQUENCE [LARGE SCALE GENOMIC DNA]</scope>
    <source>
        <strain evidence="2 3">S00179</strain>
    </source>
</reference>
<organism evidence="2 3">
    <name type="scientific">Pseudomonas nitroreducens</name>
    <dbReference type="NCBI Taxonomy" id="46680"/>
    <lineage>
        <taxon>Bacteria</taxon>
        <taxon>Pseudomonadati</taxon>
        <taxon>Pseudomonadota</taxon>
        <taxon>Gammaproteobacteria</taxon>
        <taxon>Pseudomonadales</taxon>
        <taxon>Pseudomonadaceae</taxon>
        <taxon>Pseudomonas</taxon>
    </lineage>
</organism>
<proteinExistence type="predicted"/>
<dbReference type="AlphaFoldDB" id="A0A7W7KRY6"/>
<evidence type="ECO:0000313" key="2">
    <source>
        <dbReference type="EMBL" id="MBB4867767.1"/>
    </source>
</evidence>
<dbReference type="SUPFAM" id="SSF88723">
    <property type="entry name" value="PIN domain-like"/>
    <property type="match status" value="1"/>
</dbReference>
<dbReference type="PANTHER" id="PTHR36173">
    <property type="entry name" value="RIBONUCLEASE VAPC16-RELATED"/>
    <property type="match status" value="1"/>
</dbReference>
<protein>
    <submittedName>
        <fullName evidence="2">PIN domain nuclease of toxin-antitoxin system</fullName>
    </submittedName>
</protein>
<dbReference type="InterPro" id="IPR002716">
    <property type="entry name" value="PIN_dom"/>
</dbReference>
<dbReference type="Gene3D" id="3.40.50.1010">
    <property type="entry name" value="5'-nuclease"/>
    <property type="match status" value="1"/>
</dbReference>
<dbReference type="EMBL" id="JACHLI010000047">
    <property type="protein sequence ID" value="MBB4867767.1"/>
    <property type="molecule type" value="Genomic_DNA"/>
</dbReference>
<comment type="caution">
    <text evidence="2">The sequence shown here is derived from an EMBL/GenBank/DDBJ whole genome shotgun (WGS) entry which is preliminary data.</text>
</comment>
<dbReference type="InterPro" id="IPR029060">
    <property type="entry name" value="PIN-like_dom_sf"/>
</dbReference>
<evidence type="ECO:0000313" key="3">
    <source>
        <dbReference type="Proteomes" id="UP000566995"/>
    </source>
</evidence>
<sequence length="128" mass="13772">MQLLLDTHILLWATANSASLPAVARDMINHPANQLFFSAASIWEVSIKNAQGKSSFQVDPSLLTAALLNAGYQELPISSQHTIGTGSLPQIHHDPFDRLLVAQAIAEGILLLTHDANVAKYPGPIKLV</sequence>
<gene>
    <name evidence="2" type="ORF">HNP46_006686</name>
</gene>
<dbReference type="Proteomes" id="UP000566995">
    <property type="component" value="Unassembled WGS sequence"/>
</dbReference>
<feature type="domain" description="PIN" evidence="1">
    <location>
        <begin position="4"/>
        <end position="122"/>
    </location>
</feature>
<dbReference type="PANTHER" id="PTHR36173:SF2">
    <property type="entry name" value="RIBONUCLEASE VAPC16"/>
    <property type="match status" value="1"/>
</dbReference>
<dbReference type="InterPro" id="IPR041705">
    <property type="entry name" value="PIN_Sll0205"/>
</dbReference>
<dbReference type="CDD" id="cd09872">
    <property type="entry name" value="PIN_Sll0205-like"/>
    <property type="match status" value="1"/>
</dbReference>
<accession>A0A7W7KRY6</accession>
<dbReference type="InterPro" id="IPR052919">
    <property type="entry name" value="TA_system_RNase"/>
</dbReference>